<sequence length="165" mass="19649">MKFEPDLKLCEIQQRQLLSLWKENNYMSRLIETTERTICAPESFNVYRNFGKLKYFKTLNADKKLKSSISNLLDEYFKNEEKVYLLFSGKSSQIDKFALWDYSYPIFVIKYENVRHWIDLAIDESSYMLMVSSLNFKIVIDISNLAEEDHSNTRTIYLKNSDFIS</sequence>
<keyword evidence="2" id="KW-1185">Reference proteome</keyword>
<name>A0ABW8Q5Y8_9NEIS</name>
<reference evidence="1 2" key="1">
    <citation type="submission" date="2024-11" db="EMBL/GenBank/DDBJ databases">
        <authorList>
            <person name="Mikucki A.G."/>
            <person name="Kahler C.M."/>
        </authorList>
    </citation>
    <scope>NUCLEOTIDE SEQUENCE [LARGE SCALE GENOMIC DNA]</scope>
    <source>
        <strain evidence="1 2">EXNM717</strain>
    </source>
</reference>
<proteinExistence type="predicted"/>
<protein>
    <submittedName>
        <fullName evidence="1">Uncharacterized protein</fullName>
    </submittedName>
</protein>
<gene>
    <name evidence="1" type="ORF">ACI43T_10730</name>
</gene>
<dbReference type="EMBL" id="JBJGEB010000014">
    <property type="protein sequence ID" value="MFK7642949.1"/>
    <property type="molecule type" value="Genomic_DNA"/>
</dbReference>
<dbReference type="RefSeq" id="WP_314106671.1">
    <property type="nucleotide sequence ID" value="NZ_JBJGEB010000014.1"/>
</dbReference>
<organism evidence="1 2">
    <name type="scientific">Neisseria oralis</name>
    <dbReference type="NCBI Taxonomy" id="1107316"/>
    <lineage>
        <taxon>Bacteria</taxon>
        <taxon>Pseudomonadati</taxon>
        <taxon>Pseudomonadota</taxon>
        <taxon>Betaproteobacteria</taxon>
        <taxon>Neisseriales</taxon>
        <taxon>Neisseriaceae</taxon>
        <taxon>Neisseria</taxon>
    </lineage>
</organism>
<comment type="caution">
    <text evidence="1">The sequence shown here is derived from an EMBL/GenBank/DDBJ whole genome shotgun (WGS) entry which is preliminary data.</text>
</comment>
<evidence type="ECO:0000313" key="2">
    <source>
        <dbReference type="Proteomes" id="UP001621964"/>
    </source>
</evidence>
<dbReference type="Proteomes" id="UP001621964">
    <property type="component" value="Unassembled WGS sequence"/>
</dbReference>
<accession>A0ABW8Q5Y8</accession>
<evidence type="ECO:0000313" key="1">
    <source>
        <dbReference type="EMBL" id="MFK7642949.1"/>
    </source>
</evidence>